<feature type="coiled-coil region" evidence="1">
    <location>
        <begin position="256"/>
        <end position="283"/>
    </location>
</feature>
<accession>A0A9Q8T0V5</accession>
<feature type="coiled-coil region" evidence="1">
    <location>
        <begin position="197"/>
        <end position="227"/>
    </location>
</feature>
<dbReference type="GeneID" id="73346201"/>
<proteinExistence type="predicted"/>
<keyword evidence="3" id="KW-1185">Reference proteome</keyword>
<keyword evidence="1" id="KW-0175">Coiled coil</keyword>
<protein>
    <submittedName>
        <fullName evidence="2">Uncharacterized protein</fullName>
    </submittedName>
</protein>
<gene>
    <name evidence="2" type="ORF">CLUP02_12227</name>
</gene>
<dbReference type="Proteomes" id="UP000830671">
    <property type="component" value="Chromosome 6"/>
</dbReference>
<name>A0A9Q8T0V5_9PEZI</name>
<evidence type="ECO:0000313" key="2">
    <source>
        <dbReference type="EMBL" id="UQC86725.1"/>
    </source>
</evidence>
<evidence type="ECO:0000256" key="1">
    <source>
        <dbReference type="SAM" id="Coils"/>
    </source>
</evidence>
<sequence>MEVIQCKCASCQAILATFFNLWTQIGKSYTSPTIEAQGNTQMIAKEPTRIGEAGYLVAECELQDVACAKCDNVIGLISQILLRKTTIVFLKKNGKPVELNVRHTLKLRNDSRPGSYPANDHFNPDSGKVLGLGMNTAGFQVVSQFDSAVLRIEKEMAKLNSTLGQLQSDFDLHKADLKSVKIEVSSGEFSTQNSFKLSRLESQVRTANAAISEMKKLSEEVNREDVELRNDLLISREDYKQLENVTWAYKRIAKETALLQIELRQLRQMMDQDRKEKVDLSKQQIPLRELDILTSNMTKIEARASQVETLQMEFDLFKSRIQRLEATIQEHGHIWPIEQYLSNNE</sequence>
<dbReference type="AlphaFoldDB" id="A0A9Q8T0V5"/>
<dbReference type="RefSeq" id="XP_049148336.1">
    <property type="nucleotide sequence ID" value="XM_049291191.1"/>
</dbReference>
<organism evidence="2 3">
    <name type="scientific">Colletotrichum lupini</name>
    <dbReference type="NCBI Taxonomy" id="145971"/>
    <lineage>
        <taxon>Eukaryota</taxon>
        <taxon>Fungi</taxon>
        <taxon>Dikarya</taxon>
        <taxon>Ascomycota</taxon>
        <taxon>Pezizomycotina</taxon>
        <taxon>Sordariomycetes</taxon>
        <taxon>Hypocreomycetidae</taxon>
        <taxon>Glomerellales</taxon>
        <taxon>Glomerellaceae</taxon>
        <taxon>Colletotrichum</taxon>
        <taxon>Colletotrichum acutatum species complex</taxon>
    </lineage>
</organism>
<evidence type="ECO:0000313" key="3">
    <source>
        <dbReference type="Proteomes" id="UP000830671"/>
    </source>
</evidence>
<dbReference type="EMBL" id="CP019478">
    <property type="protein sequence ID" value="UQC86725.1"/>
    <property type="molecule type" value="Genomic_DNA"/>
</dbReference>
<dbReference type="KEGG" id="clup:CLUP02_12227"/>
<reference evidence="2" key="1">
    <citation type="journal article" date="2021" name="Mol. Plant Microbe Interact.">
        <title>Complete Genome Sequence of the Plant-Pathogenic Fungus Colletotrichum lupini.</title>
        <authorList>
            <person name="Baroncelli R."/>
            <person name="Pensec F."/>
            <person name="Da Lio D."/>
            <person name="Boufleur T."/>
            <person name="Vicente I."/>
            <person name="Sarrocco S."/>
            <person name="Picot A."/>
            <person name="Baraldi E."/>
            <person name="Sukno S."/>
            <person name="Thon M."/>
            <person name="Le Floch G."/>
        </authorList>
    </citation>
    <scope>NUCLEOTIDE SEQUENCE</scope>
    <source>
        <strain evidence="2">IMI 504893</strain>
    </source>
</reference>